<dbReference type="EMBL" id="SJPO01000002">
    <property type="protein sequence ID" value="TWT78168.1"/>
    <property type="molecule type" value="Genomic_DNA"/>
</dbReference>
<reference evidence="2 3" key="1">
    <citation type="submission" date="2019-02" db="EMBL/GenBank/DDBJ databases">
        <title>Deep-cultivation of Planctomycetes and their phenomic and genomic characterization uncovers novel biology.</title>
        <authorList>
            <person name="Wiegand S."/>
            <person name="Jogler M."/>
            <person name="Boedeker C."/>
            <person name="Pinto D."/>
            <person name="Vollmers J."/>
            <person name="Rivas-Marin E."/>
            <person name="Kohn T."/>
            <person name="Peeters S.H."/>
            <person name="Heuer A."/>
            <person name="Rast P."/>
            <person name="Oberbeckmann S."/>
            <person name="Bunk B."/>
            <person name="Jeske O."/>
            <person name="Meyerdierks A."/>
            <person name="Storesund J.E."/>
            <person name="Kallscheuer N."/>
            <person name="Luecker S."/>
            <person name="Lage O.M."/>
            <person name="Pohl T."/>
            <person name="Merkel B.J."/>
            <person name="Hornburger P."/>
            <person name="Mueller R.-W."/>
            <person name="Bruemmer F."/>
            <person name="Labrenz M."/>
            <person name="Spormann A.M."/>
            <person name="Op Den Camp H."/>
            <person name="Overmann J."/>
            <person name="Amann R."/>
            <person name="Jetten M.S.M."/>
            <person name="Mascher T."/>
            <person name="Medema M.H."/>
            <person name="Devos D.P."/>
            <person name="Kaster A.-K."/>
            <person name="Ovreas L."/>
            <person name="Rohde M."/>
            <person name="Galperin M.Y."/>
            <person name="Jogler C."/>
        </authorList>
    </citation>
    <scope>NUCLEOTIDE SEQUENCE [LARGE SCALE GENOMIC DNA]</scope>
    <source>
        <strain evidence="2 3">Pla123a</strain>
    </source>
</reference>
<evidence type="ECO:0000313" key="3">
    <source>
        <dbReference type="Proteomes" id="UP000318478"/>
    </source>
</evidence>
<feature type="chain" id="PRO_5023108395" description="PEP-CTERM protein-sorting domain-containing protein" evidence="1">
    <location>
        <begin position="32"/>
        <end position="237"/>
    </location>
</feature>
<keyword evidence="3" id="KW-1185">Reference proteome</keyword>
<dbReference type="AlphaFoldDB" id="A0A5C5YT90"/>
<evidence type="ECO:0000313" key="2">
    <source>
        <dbReference type="EMBL" id="TWT78168.1"/>
    </source>
</evidence>
<gene>
    <name evidence="2" type="ORF">Pla123a_09580</name>
</gene>
<evidence type="ECO:0000256" key="1">
    <source>
        <dbReference type="SAM" id="SignalP"/>
    </source>
</evidence>
<proteinExistence type="predicted"/>
<feature type="signal peptide" evidence="1">
    <location>
        <begin position="1"/>
        <end position="31"/>
    </location>
</feature>
<protein>
    <recommendedName>
        <fullName evidence="4">PEP-CTERM protein-sorting domain-containing protein</fullName>
    </recommendedName>
</protein>
<evidence type="ECO:0008006" key="4">
    <source>
        <dbReference type="Google" id="ProtNLM"/>
    </source>
</evidence>
<accession>A0A5C5YT90</accession>
<dbReference type="OrthoDB" id="282736at2"/>
<dbReference type="RefSeq" id="WP_146584416.1">
    <property type="nucleotide sequence ID" value="NZ_SJPO01000002.1"/>
</dbReference>
<comment type="caution">
    <text evidence="2">The sequence shown here is derived from an EMBL/GenBank/DDBJ whole genome shotgun (WGS) entry which is preliminary data.</text>
</comment>
<organism evidence="2 3">
    <name type="scientific">Posidoniimonas polymericola</name>
    <dbReference type="NCBI Taxonomy" id="2528002"/>
    <lineage>
        <taxon>Bacteria</taxon>
        <taxon>Pseudomonadati</taxon>
        <taxon>Planctomycetota</taxon>
        <taxon>Planctomycetia</taxon>
        <taxon>Pirellulales</taxon>
        <taxon>Lacipirellulaceae</taxon>
        <taxon>Posidoniimonas</taxon>
    </lineage>
</organism>
<sequence precursor="true">MRSNWIPRLAMKAITLAAAAAVGLSAGGALANHLTYYTVDFSQLNDSNVAGNAVLTHDTDLNTLRVEISALNLEPDMDHMMHIHGTFDSGSPSDATVPTLAQDTDGDGFIEVLEGVASYGDIILPLGTETAPLGVIDYDQTFDLSDDSLFFSPVTSTDYTAADLMPLSFREIVIHGKTVASGIGAGTDGEVDGTGGYLGLLPVAAGEIVGPPVPEPATALLAMGAVAAIATGRRRVA</sequence>
<keyword evidence="1" id="KW-0732">Signal</keyword>
<dbReference type="Proteomes" id="UP000318478">
    <property type="component" value="Unassembled WGS sequence"/>
</dbReference>
<name>A0A5C5YT90_9BACT</name>